<name>A0A6A4X7U8_AMPAM</name>
<gene>
    <name evidence="2" type="ORF">FJT64_018573</name>
</gene>
<dbReference type="EMBL" id="VIIS01000309">
    <property type="protein sequence ID" value="KAF0310481.1"/>
    <property type="molecule type" value="Genomic_DNA"/>
</dbReference>
<feature type="region of interest" description="Disordered" evidence="1">
    <location>
        <begin position="410"/>
        <end position="444"/>
    </location>
</feature>
<feature type="compositionally biased region" description="Low complexity" evidence="1">
    <location>
        <begin position="281"/>
        <end position="324"/>
    </location>
</feature>
<feature type="compositionally biased region" description="Low complexity" evidence="1">
    <location>
        <begin position="120"/>
        <end position="139"/>
    </location>
</feature>
<evidence type="ECO:0000256" key="1">
    <source>
        <dbReference type="SAM" id="MobiDB-lite"/>
    </source>
</evidence>
<feature type="compositionally biased region" description="Low complexity" evidence="1">
    <location>
        <begin position="459"/>
        <end position="485"/>
    </location>
</feature>
<dbReference type="Proteomes" id="UP000440578">
    <property type="component" value="Unassembled WGS sequence"/>
</dbReference>
<sequence>MAKITEMAAGPLALDSLWLDETTSQANSSGYGAAGPFGWEDAAGIDFAAEVESVSRLFPHLDGLPSELTGDGLLGVAEQSAVCGGTSVALGAAGTTLSPGSPADPQPSPGDQCLMSPSDALLASPDPSLGSSPLGTSPSHAELRSAGDWKVATSSAPRSEIVHIQSDNAITDKITTLIDFVQPARAVSTKPPPAEEIFVSPSDLEMRTNKITDTSSTEYPASSPVEVTSPAVYETASGSPEEALSPEIQFLASSVEEDEHTRMIDQALEDLKTLESMCGITSDPTPSASSAASPASVTNTATTPRPAPSSAAPTTPKPAATVTPIKEEPIDQDEDISIVEERPAPRRCRRRPPRVAVTPAASPATQIVIMLTSEQLAGIQRSGQIVLNAAALQPSLAAAEALSSGGKALQKAQASGKAPQKAQAGGKARGKASQTVTKGQSGARSASVVRKVSSASSTITSASSTITSAASTSAASTNTSAASTSGTKAVKRPQVIVKQESAKRARIEGKSSVSSKGC</sequence>
<dbReference type="OrthoDB" id="5847285at2759"/>
<organism evidence="2 3">
    <name type="scientific">Amphibalanus amphitrite</name>
    <name type="common">Striped barnacle</name>
    <name type="synonym">Balanus amphitrite</name>
    <dbReference type="NCBI Taxonomy" id="1232801"/>
    <lineage>
        <taxon>Eukaryota</taxon>
        <taxon>Metazoa</taxon>
        <taxon>Ecdysozoa</taxon>
        <taxon>Arthropoda</taxon>
        <taxon>Crustacea</taxon>
        <taxon>Multicrustacea</taxon>
        <taxon>Cirripedia</taxon>
        <taxon>Thoracica</taxon>
        <taxon>Thoracicalcarea</taxon>
        <taxon>Balanomorpha</taxon>
        <taxon>Balanoidea</taxon>
        <taxon>Balanidae</taxon>
        <taxon>Amphibalaninae</taxon>
        <taxon>Amphibalanus</taxon>
    </lineage>
</organism>
<feature type="region of interest" description="Disordered" evidence="1">
    <location>
        <begin position="278"/>
        <end position="334"/>
    </location>
</feature>
<feature type="compositionally biased region" description="Basic and acidic residues" evidence="1">
    <location>
        <begin position="500"/>
        <end position="509"/>
    </location>
</feature>
<comment type="caution">
    <text evidence="2">The sequence shown here is derived from an EMBL/GenBank/DDBJ whole genome shotgun (WGS) entry which is preliminary data.</text>
</comment>
<proteinExistence type="predicted"/>
<keyword evidence="3" id="KW-1185">Reference proteome</keyword>
<feature type="compositionally biased region" description="Low complexity" evidence="1">
    <location>
        <begin position="410"/>
        <end position="434"/>
    </location>
</feature>
<dbReference type="AlphaFoldDB" id="A0A6A4X7U8"/>
<evidence type="ECO:0000313" key="2">
    <source>
        <dbReference type="EMBL" id="KAF0310481.1"/>
    </source>
</evidence>
<feature type="region of interest" description="Disordered" evidence="1">
    <location>
        <begin position="94"/>
        <end position="149"/>
    </location>
</feature>
<evidence type="ECO:0000313" key="3">
    <source>
        <dbReference type="Proteomes" id="UP000440578"/>
    </source>
</evidence>
<reference evidence="2 3" key="1">
    <citation type="submission" date="2019-07" db="EMBL/GenBank/DDBJ databases">
        <title>Draft genome assembly of a fouling barnacle, Amphibalanus amphitrite (Darwin, 1854): The first reference genome for Thecostraca.</title>
        <authorList>
            <person name="Kim W."/>
        </authorList>
    </citation>
    <scope>NUCLEOTIDE SEQUENCE [LARGE SCALE GENOMIC DNA]</scope>
    <source>
        <strain evidence="2">SNU_AA5</strain>
        <tissue evidence="2">Soma without cirri and trophi</tissue>
    </source>
</reference>
<protein>
    <submittedName>
        <fullName evidence="2">Uncharacterized protein</fullName>
    </submittedName>
</protein>
<feature type="region of interest" description="Disordered" evidence="1">
    <location>
        <begin position="459"/>
        <end position="518"/>
    </location>
</feature>
<accession>A0A6A4X7U8</accession>